<keyword evidence="3 4" id="KW-0687">Ribonucleoprotein</keyword>
<comment type="similarity">
    <text evidence="1 4 5">Belongs to the bacterial ribosomal protein bL35 family.</text>
</comment>
<protein>
    <recommendedName>
        <fullName evidence="4">Large ribosomal subunit protein bL35</fullName>
    </recommendedName>
</protein>
<evidence type="ECO:0000256" key="3">
    <source>
        <dbReference type="ARBA" id="ARBA00023274"/>
    </source>
</evidence>
<reference evidence="7" key="1">
    <citation type="journal article" date="2022" name="Int. J. Syst. Evol. Microbiol.">
        <title>Anaeromyxobacter oryzae sp. nov., Anaeromyxobacter diazotrophicus sp. nov. and Anaeromyxobacter paludicola sp. nov., isolated from paddy soils.</title>
        <authorList>
            <person name="Itoh H."/>
            <person name="Xu Z."/>
            <person name="Mise K."/>
            <person name="Masuda Y."/>
            <person name="Ushijima N."/>
            <person name="Hayakawa C."/>
            <person name="Shiratori Y."/>
            <person name="Senoo K."/>
        </authorList>
    </citation>
    <scope>NUCLEOTIDE SEQUENCE [LARGE SCALE GENOMIC DNA]</scope>
    <source>
        <strain evidence="7">Red630</strain>
    </source>
</reference>
<keyword evidence="2 4" id="KW-0689">Ribosomal protein</keyword>
<evidence type="ECO:0000313" key="6">
    <source>
        <dbReference type="EMBL" id="BDG07449.1"/>
    </source>
</evidence>
<dbReference type="HAMAP" id="MF_00514">
    <property type="entry name" value="Ribosomal_bL35"/>
    <property type="match status" value="1"/>
</dbReference>
<dbReference type="InterPro" id="IPR021137">
    <property type="entry name" value="Ribosomal_bL35-like"/>
</dbReference>
<accession>A0ABM7X6I7</accession>
<keyword evidence="7" id="KW-1185">Reference proteome</keyword>
<dbReference type="PRINTS" id="PR00064">
    <property type="entry name" value="RIBOSOMALL35"/>
</dbReference>
<dbReference type="Proteomes" id="UP001162734">
    <property type="component" value="Chromosome"/>
</dbReference>
<dbReference type="PANTHER" id="PTHR33343">
    <property type="entry name" value="54S RIBOSOMAL PROTEIN BL35M"/>
    <property type="match status" value="1"/>
</dbReference>
<sequence length="67" mass="7589">MPKLKTKSAAKKRFQVKKSGAVKFRRAGVRHLATFGKTKKQKVGLRGTSHLTDEDAKKIKECFPYAR</sequence>
<proteinExistence type="inferred from homology"/>
<evidence type="ECO:0000256" key="5">
    <source>
        <dbReference type="RuleBase" id="RU000568"/>
    </source>
</evidence>
<dbReference type="InterPro" id="IPR037229">
    <property type="entry name" value="Ribosomal_bL35_sf"/>
</dbReference>
<dbReference type="SUPFAM" id="SSF143034">
    <property type="entry name" value="L35p-like"/>
    <property type="match status" value="1"/>
</dbReference>
<gene>
    <name evidence="4 6" type="primary">rpmI</name>
    <name evidence="6" type="ORF">AMPC_05620</name>
</gene>
<dbReference type="Gene3D" id="4.10.410.60">
    <property type="match status" value="1"/>
</dbReference>
<evidence type="ECO:0000256" key="4">
    <source>
        <dbReference type="HAMAP-Rule" id="MF_00514"/>
    </source>
</evidence>
<dbReference type="RefSeq" id="WP_248344200.1">
    <property type="nucleotide sequence ID" value="NZ_AP025592.1"/>
</dbReference>
<dbReference type="InterPro" id="IPR001706">
    <property type="entry name" value="Ribosomal_bL35"/>
</dbReference>
<dbReference type="EMBL" id="AP025592">
    <property type="protein sequence ID" value="BDG07449.1"/>
    <property type="molecule type" value="Genomic_DNA"/>
</dbReference>
<dbReference type="InterPro" id="IPR018265">
    <property type="entry name" value="Ribosomal_bL35_CS"/>
</dbReference>
<organism evidence="6 7">
    <name type="scientific">Anaeromyxobacter paludicola</name>
    <dbReference type="NCBI Taxonomy" id="2918171"/>
    <lineage>
        <taxon>Bacteria</taxon>
        <taxon>Pseudomonadati</taxon>
        <taxon>Myxococcota</taxon>
        <taxon>Myxococcia</taxon>
        <taxon>Myxococcales</taxon>
        <taxon>Cystobacterineae</taxon>
        <taxon>Anaeromyxobacteraceae</taxon>
        <taxon>Anaeromyxobacter</taxon>
    </lineage>
</organism>
<dbReference type="Pfam" id="PF01632">
    <property type="entry name" value="Ribosomal_L35p"/>
    <property type="match status" value="1"/>
</dbReference>
<name>A0ABM7X6I7_9BACT</name>
<evidence type="ECO:0000313" key="7">
    <source>
        <dbReference type="Proteomes" id="UP001162734"/>
    </source>
</evidence>
<dbReference type="PROSITE" id="PS00936">
    <property type="entry name" value="RIBOSOMAL_L35"/>
    <property type="match status" value="1"/>
</dbReference>
<dbReference type="PANTHER" id="PTHR33343:SF1">
    <property type="entry name" value="LARGE RIBOSOMAL SUBUNIT PROTEIN BL35M"/>
    <property type="match status" value="1"/>
</dbReference>
<dbReference type="NCBIfam" id="TIGR00001">
    <property type="entry name" value="rpmI_bact"/>
    <property type="match status" value="1"/>
</dbReference>
<evidence type="ECO:0000256" key="1">
    <source>
        <dbReference type="ARBA" id="ARBA00006598"/>
    </source>
</evidence>
<dbReference type="GO" id="GO:0005840">
    <property type="term" value="C:ribosome"/>
    <property type="evidence" value="ECO:0007669"/>
    <property type="project" value="UniProtKB-KW"/>
</dbReference>
<evidence type="ECO:0000256" key="2">
    <source>
        <dbReference type="ARBA" id="ARBA00022980"/>
    </source>
</evidence>